<organism evidence="3 4">
    <name type="scientific">Flaviramulus aquimarinus</name>
    <dbReference type="NCBI Taxonomy" id="1170456"/>
    <lineage>
        <taxon>Bacteria</taxon>
        <taxon>Pseudomonadati</taxon>
        <taxon>Bacteroidota</taxon>
        <taxon>Flavobacteriia</taxon>
        <taxon>Flavobacteriales</taxon>
        <taxon>Flavobacteriaceae</taxon>
        <taxon>Flaviramulus</taxon>
    </lineage>
</organism>
<keyword evidence="4" id="KW-1185">Reference proteome</keyword>
<dbReference type="EMBL" id="BAABJH010000006">
    <property type="protein sequence ID" value="GAA4899611.1"/>
    <property type="molecule type" value="Genomic_DNA"/>
</dbReference>
<gene>
    <name evidence="3" type="ORF">GCM10023311_26240</name>
</gene>
<dbReference type="Proteomes" id="UP001500433">
    <property type="component" value="Unassembled WGS sequence"/>
</dbReference>
<feature type="signal peptide" evidence="1">
    <location>
        <begin position="1"/>
        <end position="21"/>
    </location>
</feature>
<proteinExistence type="predicted"/>
<comment type="caution">
    <text evidence="3">The sequence shown here is derived from an EMBL/GenBank/DDBJ whole genome shotgun (WGS) entry which is preliminary data.</text>
</comment>
<sequence length="172" mass="19522">MKKLFLLGLAIILFVACQNQPQRYFEASPEIETLKAGIEAYEAQNWDAWKANFADSAKIFHNTNKGSSPDQLMAGMKQMLSNFSAYKFSDEGEVYEMIIDKNKETWVNYWGTWMGETNKTEKGISVPVHLTVQFVDGKITQEYAYYDTSSINQALTEIAAAAEEEEETEDAE</sequence>
<name>A0ABP9FMI8_9FLAO</name>
<evidence type="ECO:0000259" key="2">
    <source>
        <dbReference type="Pfam" id="PF12680"/>
    </source>
</evidence>
<evidence type="ECO:0000313" key="3">
    <source>
        <dbReference type="EMBL" id="GAA4899611.1"/>
    </source>
</evidence>
<dbReference type="RefSeq" id="WP_345274615.1">
    <property type="nucleotide sequence ID" value="NZ_BAABJH010000006.1"/>
</dbReference>
<dbReference type="Gene3D" id="3.10.450.50">
    <property type="match status" value="1"/>
</dbReference>
<dbReference type="InterPro" id="IPR032710">
    <property type="entry name" value="NTF2-like_dom_sf"/>
</dbReference>
<keyword evidence="1" id="KW-0732">Signal</keyword>
<dbReference type="Pfam" id="PF12680">
    <property type="entry name" value="SnoaL_2"/>
    <property type="match status" value="1"/>
</dbReference>
<evidence type="ECO:0000256" key="1">
    <source>
        <dbReference type="SAM" id="SignalP"/>
    </source>
</evidence>
<dbReference type="SUPFAM" id="SSF54427">
    <property type="entry name" value="NTF2-like"/>
    <property type="match status" value="1"/>
</dbReference>
<reference evidence="4" key="1">
    <citation type="journal article" date="2019" name="Int. J. Syst. Evol. Microbiol.">
        <title>The Global Catalogue of Microorganisms (GCM) 10K type strain sequencing project: providing services to taxonomists for standard genome sequencing and annotation.</title>
        <authorList>
            <consortium name="The Broad Institute Genomics Platform"/>
            <consortium name="The Broad Institute Genome Sequencing Center for Infectious Disease"/>
            <person name="Wu L."/>
            <person name="Ma J."/>
        </authorList>
    </citation>
    <scope>NUCLEOTIDE SEQUENCE [LARGE SCALE GENOMIC DNA]</scope>
    <source>
        <strain evidence="4">JCM 18274</strain>
    </source>
</reference>
<dbReference type="PROSITE" id="PS51257">
    <property type="entry name" value="PROKAR_LIPOPROTEIN"/>
    <property type="match status" value="1"/>
</dbReference>
<feature type="chain" id="PRO_5046728375" description="SnoaL-like domain-containing protein" evidence="1">
    <location>
        <begin position="22"/>
        <end position="172"/>
    </location>
</feature>
<dbReference type="InterPro" id="IPR037401">
    <property type="entry name" value="SnoaL-like"/>
</dbReference>
<evidence type="ECO:0000313" key="4">
    <source>
        <dbReference type="Proteomes" id="UP001500433"/>
    </source>
</evidence>
<feature type="domain" description="SnoaL-like" evidence="2">
    <location>
        <begin position="38"/>
        <end position="141"/>
    </location>
</feature>
<accession>A0ABP9FMI8</accession>
<protein>
    <recommendedName>
        <fullName evidence="2">SnoaL-like domain-containing protein</fullName>
    </recommendedName>
</protein>